<reference evidence="2 3" key="1">
    <citation type="submission" date="2018-07" db="EMBL/GenBank/DDBJ databases">
        <title>The genomes of Aspergillus section Nigri reveals drivers in fungal speciation.</title>
        <authorList>
            <consortium name="DOE Joint Genome Institute"/>
            <person name="Vesth T.C."/>
            <person name="Nybo J."/>
            <person name="Theobald S."/>
            <person name="Brandl J."/>
            <person name="Frisvad J.C."/>
            <person name="Nielsen K.F."/>
            <person name="Lyhne E.K."/>
            <person name="Kogle M.E."/>
            <person name="Kuo A."/>
            <person name="Riley R."/>
            <person name="Clum A."/>
            <person name="Nolan M."/>
            <person name="Lipzen A."/>
            <person name="Salamov A."/>
            <person name="Henrissat B."/>
            <person name="Wiebenga A."/>
            <person name="De vries R.P."/>
            <person name="Grigoriev I.V."/>
            <person name="Mortensen U.H."/>
            <person name="Andersen M.R."/>
            <person name="Baker S.E."/>
        </authorList>
    </citation>
    <scope>NUCLEOTIDE SEQUENCE [LARGE SCALE GENOMIC DNA]</scope>
    <source>
        <strain evidence="2 3">CBS 139.54b</strain>
    </source>
</reference>
<keyword evidence="1" id="KW-1133">Transmembrane helix</keyword>
<sequence length="53" mass="6184">MKNNFKLQNEKGNGRMNKIITIIIIIIIMIIINAQPKRETDSNQCRGKKRSEK</sequence>
<name>A0A3F3QFC7_9EURO</name>
<evidence type="ECO:0000313" key="3">
    <source>
        <dbReference type="Proteomes" id="UP000253729"/>
    </source>
</evidence>
<proteinExistence type="predicted"/>
<evidence type="ECO:0000256" key="1">
    <source>
        <dbReference type="SAM" id="Phobius"/>
    </source>
</evidence>
<gene>
    <name evidence="2" type="ORF">BDQ94DRAFT_136751</name>
</gene>
<evidence type="ECO:0000313" key="2">
    <source>
        <dbReference type="EMBL" id="RDH37622.1"/>
    </source>
</evidence>
<feature type="transmembrane region" description="Helical" evidence="1">
    <location>
        <begin position="16"/>
        <end position="34"/>
    </location>
</feature>
<keyword evidence="1" id="KW-0472">Membrane</keyword>
<dbReference type="GeneID" id="38133293"/>
<dbReference type="Proteomes" id="UP000253729">
    <property type="component" value="Unassembled WGS sequence"/>
</dbReference>
<dbReference type="RefSeq" id="XP_026630644.1">
    <property type="nucleotide sequence ID" value="XM_026764937.1"/>
</dbReference>
<dbReference type="AlphaFoldDB" id="A0A3F3QFC7"/>
<keyword evidence="3" id="KW-1185">Reference proteome</keyword>
<organism evidence="2 3">
    <name type="scientific">Aspergillus welwitschiae</name>
    <dbReference type="NCBI Taxonomy" id="1341132"/>
    <lineage>
        <taxon>Eukaryota</taxon>
        <taxon>Fungi</taxon>
        <taxon>Dikarya</taxon>
        <taxon>Ascomycota</taxon>
        <taxon>Pezizomycotina</taxon>
        <taxon>Eurotiomycetes</taxon>
        <taxon>Eurotiomycetidae</taxon>
        <taxon>Eurotiales</taxon>
        <taxon>Aspergillaceae</taxon>
        <taxon>Aspergillus</taxon>
        <taxon>Aspergillus subgen. Circumdati</taxon>
    </lineage>
</organism>
<accession>A0A3F3QFC7</accession>
<keyword evidence="1" id="KW-0812">Transmembrane</keyword>
<protein>
    <submittedName>
        <fullName evidence="2">Uncharacterized protein</fullName>
    </submittedName>
</protein>
<dbReference type="EMBL" id="KZ852035">
    <property type="protein sequence ID" value="RDH37622.1"/>
    <property type="molecule type" value="Genomic_DNA"/>
</dbReference>